<organism evidence="1 2">
    <name type="scientific">Gossypium tomentosum</name>
    <name type="common">Hawaiian cotton</name>
    <name type="synonym">Gossypium sandvicense</name>
    <dbReference type="NCBI Taxonomy" id="34277"/>
    <lineage>
        <taxon>Eukaryota</taxon>
        <taxon>Viridiplantae</taxon>
        <taxon>Streptophyta</taxon>
        <taxon>Embryophyta</taxon>
        <taxon>Tracheophyta</taxon>
        <taxon>Spermatophyta</taxon>
        <taxon>Magnoliopsida</taxon>
        <taxon>eudicotyledons</taxon>
        <taxon>Gunneridae</taxon>
        <taxon>Pentapetalae</taxon>
        <taxon>rosids</taxon>
        <taxon>malvids</taxon>
        <taxon>Malvales</taxon>
        <taxon>Malvaceae</taxon>
        <taxon>Malvoideae</taxon>
        <taxon>Gossypium</taxon>
    </lineage>
</organism>
<gene>
    <name evidence="1" type="ORF">ES332_A08G125000v1</name>
</gene>
<dbReference type="EMBL" id="CM017617">
    <property type="protein sequence ID" value="TYI14501.1"/>
    <property type="molecule type" value="Genomic_DNA"/>
</dbReference>
<name>A0A5D2PDM9_GOSTO</name>
<keyword evidence="2" id="KW-1185">Reference proteome</keyword>
<sequence>MTRFCQRRPRPRKSDLGDVEAKRGKLLVGVRPSGAALAHSRNFTVLGSMSPL</sequence>
<evidence type="ECO:0000313" key="1">
    <source>
        <dbReference type="EMBL" id="TYI14501.1"/>
    </source>
</evidence>
<proteinExistence type="predicted"/>
<accession>A0A5D2PDM9</accession>
<dbReference type="Proteomes" id="UP000322667">
    <property type="component" value="Chromosome A08"/>
</dbReference>
<dbReference type="AlphaFoldDB" id="A0A5D2PDM9"/>
<evidence type="ECO:0000313" key="2">
    <source>
        <dbReference type="Proteomes" id="UP000322667"/>
    </source>
</evidence>
<protein>
    <submittedName>
        <fullName evidence="1">Uncharacterized protein</fullName>
    </submittedName>
</protein>
<reference evidence="1 2" key="1">
    <citation type="submission" date="2019-07" db="EMBL/GenBank/DDBJ databases">
        <title>WGS assembly of Gossypium tomentosum.</title>
        <authorList>
            <person name="Chen Z.J."/>
            <person name="Sreedasyam A."/>
            <person name="Ando A."/>
            <person name="Song Q."/>
            <person name="De L."/>
            <person name="Hulse-Kemp A."/>
            <person name="Ding M."/>
            <person name="Ye W."/>
            <person name="Kirkbride R."/>
            <person name="Jenkins J."/>
            <person name="Plott C."/>
            <person name="Lovell J."/>
            <person name="Lin Y.-M."/>
            <person name="Vaughn R."/>
            <person name="Liu B."/>
            <person name="Li W."/>
            <person name="Simpson S."/>
            <person name="Scheffler B."/>
            <person name="Saski C."/>
            <person name="Grover C."/>
            <person name="Hu G."/>
            <person name="Conover J."/>
            <person name="Carlson J."/>
            <person name="Shu S."/>
            <person name="Boston L."/>
            <person name="Williams M."/>
            <person name="Peterson D."/>
            <person name="Mcgee K."/>
            <person name="Jones D."/>
            <person name="Wendel J."/>
            <person name="Stelly D."/>
            <person name="Grimwood J."/>
            <person name="Schmutz J."/>
        </authorList>
    </citation>
    <scope>NUCLEOTIDE SEQUENCE [LARGE SCALE GENOMIC DNA]</scope>
    <source>
        <strain evidence="1">7179.01</strain>
    </source>
</reference>